<evidence type="ECO:0000313" key="3">
    <source>
        <dbReference type="Proteomes" id="UP000235728"/>
    </source>
</evidence>
<feature type="compositionally biased region" description="Low complexity" evidence="1">
    <location>
        <begin position="55"/>
        <end position="67"/>
    </location>
</feature>
<evidence type="ECO:0000256" key="1">
    <source>
        <dbReference type="SAM" id="MobiDB-lite"/>
    </source>
</evidence>
<feature type="compositionally biased region" description="Basic and acidic residues" evidence="1">
    <location>
        <begin position="71"/>
        <end position="89"/>
    </location>
</feature>
<organism evidence="2 3">
    <name type="scientific">Beauveria bassiana</name>
    <name type="common">White muscardine disease fungus</name>
    <name type="synonym">Tritirachium shiotae</name>
    <dbReference type="NCBI Taxonomy" id="176275"/>
    <lineage>
        <taxon>Eukaryota</taxon>
        <taxon>Fungi</taxon>
        <taxon>Dikarya</taxon>
        <taxon>Ascomycota</taxon>
        <taxon>Pezizomycotina</taxon>
        <taxon>Sordariomycetes</taxon>
        <taxon>Hypocreomycetidae</taxon>
        <taxon>Hypocreales</taxon>
        <taxon>Cordycipitaceae</taxon>
        <taxon>Beauveria</taxon>
    </lineage>
</organism>
<accession>A0A2N6NVS9</accession>
<comment type="caution">
    <text evidence="2">The sequence shown here is derived from an EMBL/GenBank/DDBJ whole genome shotgun (WGS) entry which is preliminary data.</text>
</comment>
<feature type="compositionally biased region" description="Basic and acidic residues" evidence="1">
    <location>
        <begin position="104"/>
        <end position="119"/>
    </location>
</feature>
<name>A0A2N6NVS9_BEABA</name>
<gene>
    <name evidence="2" type="ORF">BM221_001456</name>
</gene>
<feature type="compositionally biased region" description="Low complexity" evidence="1">
    <location>
        <begin position="186"/>
        <end position="197"/>
    </location>
</feature>
<proteinExistence type="predicted"/>
<evidence type="ECO:0000313" key="2">
    <source>
        <dbReference type="EMBL" id="PMB71369.1"/>
    </source>
</evidence>
<feature type="compositionally biased region" description="Low complexity" evidence="1">
    <location>
        <begin position="146"/>
        <end position="165"/>
    </location>
</feature>
<feature type="compositionally biased region" description="Polar residues" evidence="1">
    <location>
        <begin position="42"/>
        <end position="54"/>
    </location>
</feature>
<dbReference type="AlphaFoldDB" id="A0A2N6NVS9"/>
<protein>
    <submittedName>
        <fullName evidence="2">Uncharacterized protein</fullName>
    </submittedName>
</protein>
<dbReference type="EMBL" id="MRVG01000002">
    <property type="protein sequence ID" value="PMB71369.1"/>
    <property type="molecule type" value="Genomic_DNA"/>
</dbReference>
<dbReference type="Proteomes" id="UP000235728">
    <property type="component" value="Unassembled WGS sequence"/>
</dbReference>
<sequence length="203" mass="22270">MPDPRKDAQFMCFYYGVLSRSSRGPNVLPWSRPSQAAGPSRVPSSHGQPSSQQTGAGPSRSPAAASGNQPDSRRETGPDIAQRVEEVRFRQSRSQRRITSNGETESREEFKMACIRTRDVNTSAQDRNGSRRESAVPTRTTAPHQSTSTAAPRPRTTTPSHVPTRTSPPPPVSRDARALPAPPTSRPRTTTPRIAPRGILRRR</sequence>
<feature type="region of interest" description="Disordered" evidence="1">
    <location>
        <begin position="20"/>
        <end position="203"/>
    </location>
</feature>
<reference evidence="2 3" key="1">
    <citation type="journal article" date="2016" name="Appl. Microbiol. Biotechnol.">
        <title>Characterization of T-DNA insertion mutants with decreased virulence in the entomopathogenic fungus Beauveria bassiana JEF-007.</title>
        <authorList>
            <person name="Kim S."/>
            <person name="Lee S.J."/>
            <person name="Nai Y.S."/>
            <person name="Yu J.S."/>
            <person name="Lee M.R."/>
            <person name="Yang Y.T."/>
            <person name="Kim J.S."/>
        </authorList>
    </citation>
    <scope>NUCLEOTIDE SEQUENCE [LARGE SCALE GENOMIC DNA]</scope>
    <source>
        <strain evidence="2 3">JEF-007</strain>
    </source>
</reference>